<comment type="caution">
    <text evidence="2">The sequence shown here is derived from an EMBL/GenBank/DDBJ whole genome shotgun (WGS) entry which is preliminary data.</text>
</comment>
<name>A0A7V0Z6V2_UNCW3</name>
<evidence type="ECO:0000313" key="2">
    <source>
        <dbReference type="EMBL" id="HDY59751.1"/>
    </source>
</evidence>
<organism evidence="2">
    <name type="scientific">candidate division WOR-3 bacterium</name>
    <dbReference type="NCBI Taxonomy" id="2052148"/>
    <lineage>
        <taxon>Bacteria</taxon>
        <taxon>Bacteria division WOR-3</taxon>
    </lineage>
</organism>
<protein>
    <submittedName>
        <fullName evidence="2">DUF362 domain-containing protein</fullName>
    </submittedName>
</protein>
<accession>A0A7V0Z6V2</accession>
<sequence>MNISRREFLKIGFGLAVSSLLPKKIFSQEINDLKKPLIGVARGEKKYLVKSALDAIGGIEKFVNPGDRVLLKPNISFAANAECGATTSVEIIKQVVELCLKQGASKVIILDYPLANPDLCIERTRIKEAIIDTDKVSLLLLNKERQFVDVEIPNGKELKNIKIAKELQKVDKFINLPTAKSHSATGVSLGIKNLMGLIWDRSYLHRIDLHRAIAELVLVIKPDLTIIDATRVLTSGGPGGPGKTITLNTVIAGADIVAVDSYAVGLSQWYNKSFTGRNVKYILEAHNLGLGEIDKEKMEIKEVKV</sequence>
<reference evidence="2" key="1">
    <citation type="journal article" date="2020" name="mSystems">
        <title>Genome- and Community-Level Interaction Insights into Carbon Utilization and Element Cycling Functions of Hydrothermarchaeota in Hydrothermal Sediment.</title>
        <authorList>
            <person name="Zhou Z."/>
            <person name="Liu Y."/>
            <person name="Xu W."/>
            <person name="Pan J."/>
            <person name="Luo Z.H."/>
            <person name="Li M."/>
        </authorList>
    </citation>
    <scope>NUCLEOTIDE SEQUENCE [LARGE SCALE GENOMIC DNA]</scope>
    <source>
        <strain evidence="2">SpSt-258</strain>
    </source>
</reference>
<gene>
    <name evidence="2" type="ORF">ENP86_09410</name>
</gene>
<dbReference type="EMBL" id="DSKY01000021">
    <property type="protein sequence ID" value="HDY59751.1"/>
    <property type="molecule type" value="Genomic_DNA"/>
</dbReference>
<evidence type="ECO:0000259" key="1">
    <source>
        <dbReference type="Pfam" id="PF04015"/>
    </source>
</evidence>
<proteinExistence type="predicted"/>
<dbReference type="InterPro" id="IPR007160">
    <property type="entry name" value="DUF362"/>
</dbReference>
<dbReference type="Pfam" id="PF04015">
    <property type="entry name" value="DUF362"/>
    <property type="match status" value="1"/>
</dbReference>
<feature type="domain" description="DUF362" evidence="1">
    <location>
        <begin position="69"/>
        <end position="264"/>
    </location>
</feature>
<dbReference type="AlphaFoldDB" id="A0A7V0Z6V2"/>